<dbReference type="GeneID" id="19108862"/>
<sequence length="243" mass="27520">MSLERAFMRLTLQPKTVCSHCRRSFASGKPRAQQQATTSAVEELLKATRGDNGAQRNLSSQPPPSSTAATGPPIAATSSSNAAFDLARKTVQETTGTRRKSQLAEREARLSSRKDYEQQMPRRWKAGDIYSPHDLSGVEASKWKKIRRKPRVRGQGRDVLDQLGIDPREHYKNFSMMAEYVSEMGRIKHSSESGLRPVNQRRMAKAIRRAIGMGLMPSVYKHPELLREEVAYRSNWQKNNFFS</sequence>
<feature type="region of interest" description="Disordered" evidence="5">
    <location>
        <begin position="91"/>
        <end position="121"/>
    </location>
</feature>
<dbReference type="eggNOG" id="KOG3162">
    <property type="taxonomic scope" value="Eukaryota"/>
</dbReference>
<dbReference type="GO" id="GO:0005763">
    <property type="term" value="C:mitochondrial small ribosomal subunit"/>
    <property type="evidence" value="ECO:0007669"/>
    <property type="project" value="TreeGrafter"/>
</dbReference>
<dbReference type="Proteomes" id="UP000011761">
    <property type="component" value="Unassembled WGS sequence"/>
</dbReference>
<dbReference type="OrthoDB" id="21463at2759"/>
<dbReference type="PANTHER" id="PTHR13479">
    <property type="entry name" value="30S RIBOSOMAL PROTEIN S18"/>
    <property type="match status" value="1"/>
</dbReference>
<keyword evidence="3" id="KW-0687">Ribonucleoprotein</keyword>
<dbReference type="Pfam" id="PF01084">
    <property type="entry name" value="Ribosomal_S18"/>
    <property type="match status" value="1"/>
</dbReference>
<dbReference type="OMA" id="QCRRTIA"/>
<dbReference type="SUPFAM" id="SSF46911">
    <property type="entry name" value="Ribosomal protein S18"/>
    <property type="match status" value="1"/>
</dbReference>
<evidence type="ECO:0000256" key="3">
    <source>
        <dbReference type="ARBA" id="ARBA00023274"/>
    </source>
</evidence>
<dbReference type="AlphaFoldDB" id="M2LMS5"/>
<comment type="similarity">
    <text evidence="1">Belongs to the bacterial ribosomal protein bS18 family.</text>
</comment>
<dbReference type="GO" id="GO:0032543">
    <property type="term" value="P:mitochondrial translation"/>
    <property type="evidence" value="ECO:0007669"/>
    <property type="project" value="TreeGrafter"/>
</dbReference>
<dbReference type="GO" id="GO:0070181">
    <property type="term" value="F:small ribosomal subunit rRNA binding"/>
    <property type="evidence" value="ECO:0007669"/>
    <property type="project" value="TreeGrafter"/>
</dbReference>
<dbReference type="InterPro" id="IPR001648">
    <property type="entry name" value="Ribosomal_bS18"/>
</dbReference>
<evidence type="ECO:0000256" key="2">
    <source>
        <dbReference type="ARBA" id="ARBA00022980"/>
    </source>
</evidence>
<dbReference type="EMBL" id="KB445556">
    <property type="protein sequence ID" value="EMC95632.1"/>
    <property type="molecule type" value="Genomic_DNA"/>
</dbReference>
<dbReference type="Gene3D" id="4.10.640.10">
    <property type="entry name" value="Ribosomal protein S18"/>
    <property type="match status" value="1"/>
</dbReference>
<feature type="compositionally biased region" description="Basic and acidic residues" evidence="5">
    <location>
        <begin position="102"/>
        <end position="117"/>
    </location>
</feature>
<proteinExistence type="inferred from homology"/>
<keyword evidence="7" id="KW-1185">Reference proteome</keyword>
<evidence type="ECO:0000256" key="5">
    <source>
        <dbReference type="SAM" id="MobiDB-lite"/>
    </source>
</evidence>
<feature type="region of interest" description="Disordered" evidence="5">
    <location>
        <begin position="48"/>
        <end position="79"/>
    </location>
</feature>
<evidence type="ECO:0000313" key="7">
    <source>
        <dbReference type="Proteomes" id="UP000011761"/>
    </source>
</evidence>
<dbReference type="RefSeq" id="XP_007677077.1">
    <property type="nucleotide sequence ID" value="XM_007678887.1"/>
</dbReference>
<dbReference type="InterPro" id="IPR036870">
    <property type="entry name" value="Ribosomal_bS18_sf"/>
</dbReference>
<dbReference type="PANTHER" id="PTHR13479:SF40">
    <property type="entry name" value="SMALL RIBOSOMAL SUBUNIT PROTEIN BS18M"/>
    <property type="match status" value="1"/>
</dbReference>
<dbReference type="GO" id="GO:0003735">
    <property type="term" value="F:structural constituent of ribosome"/>
    <property type="evidence" value="ECO:0007669"/>
    <property type="project" value="InterPro"/>
</dbReference>
<evidence type="ECO:0000256" key="4">
    <source>
        <dbReference type="ARBA" id="ARBA00035264"/>
    </source>
</evidence>
<evidence type="ECO:0000256" key="1">
    <source>
        <dbReference type="ARBA" id="ARBA00005589"/>
    </source>
</evidence>
<dbReference type="HOGENOM" id="CLU_082177_0_0_1"/>
<accession>M2LMS5</accession>
<reference evidence="6 7" key="1">
    <citation type="journal article" date="2012" name="PLoS Pathog.">
        <title>Diverse lifestyles and strategies of plant pathogenesis encoded in the genomes of eighteen Dothideomycetes fungi.</title>
        <authorList>
            <person name="Ohm R.A."/>
            <person name="Feau N."/>
            <person name="Henrissat B."/>
            <person name="Schoch C.L."/>
            <person name="Horwitz B.A."/>
            <person name="Barry K.W."/>
            <person name="Condon B.J."/>
            <person name="Copeland A.C."/>
            <person name="Dhillon B."/>
            <person name="Glaser F."/>
            <person name="Hesse C.N."/>
            <person name="Kosti I."/>
            <person name="LaButti K."/>
            <person name="Lindquist E.A."/>
            <person name="Lucas S."/>
            <person name="Salamov A.A."/>
            <person name="Bradshaw R.E."/>
            <person name="Ciuffetti L."/>
            <person name="Hamelin R.C."/>
            <person name="Kema G.H.J."/>
            <person name="Lawrence C."/>
            <person name="Scott J.A."/>
            <person name="Spatafora J.W."/>
            <person name="Turgeon B.G."/>
            <person name="de Wit P.J.G.M."/>
            <person name="Zhong S."/>
            <person name="Goodwin S.B."/>
            <person name="Grigoriev I.V."/>
        </authorList>
    </citation>
    <scope>NUCLEOTIDE SEQUENCE [LARGE SCALE GENOMIC DNA]</scope>
    <source>
        <strain evidence="6 7">UAMH 10762</strain>
    </source>
</reference>
<dbReference type="FunFam" id="4.10.640.10:FF:000013">
    <property type="entry name" value="37S ribosomal protein S18"/>
    <property type="match status" value="1"/>
</dbReference>
<feature type="compositionally biased region" description="Low complexity" evidence="5">
    <location>
        <begin position="66"/>
        <end position="79"/>
    </location>
</feature>
<keyword evidence="2" id="KW-0689">Ribosomal protein</keyword>
<dbReference type="KEGG" id="bcom:BAUCODRAFT_148523"/>
<protein>
    <recommendedName>
        <fullName evidence="4">Small ribosomal subunit protein bS18m</fullName>
    </recommendedName>
</protein>
<name>M2LMS5_BAUPA</name>
<gene>
    <name evidence="6" type="ORF">BAUCODRAFT_148523</name>
</gene>
<evidence type="ECO:0000313" key="6">
    <source>
        <dbReference type="EMBL" id="EMC95632.1"/>
    </source>
</evidence>
<organism evidence="6 7">
    <name type="scientific">Baudoinia panamericana (strain UAMH 10762)</name>
    <name type="common">Angels' share fungus</name>
    <name type="synonym">Baudoinia compniacensis (strain UAMH 10762)</name>
    <dbReference type="NCBI Taxonomy" id="717646"/>
    <lineage>
        <taxon>Eukaryota</taxon>
        <taxon>Fungi</taxon>
        <taxon>Dikarya</taxon>
        <taxon>Ascomycota</taxon>
        <taxon>Pezizomycotina</taxon>
        <taxon>Dothideomycetes</taxon>
        <taxon>Dothideomycetidae</taxon>
        <taxon>Mycosphaerellales</taxon>
        <taxon>Teratosphaeriaceae</taxon>
        <taxon>Baudoinia</taxon>
    </lineage>
</organism>
<dbReference type="STRING" id="717646.M2LMS5"/>